<reference evidence="1" key="1">
    <citation type="submission" date="2021-05" db="EMBL/GenBank/DDBJ databases">
        <authorList>
            <person name="Alioto T."/>
            <person name="Alioto T."/>
            <person name="Gomez Garrido J."/>
        </authorList>
    </citation>
    <scope>NUCLEOTIDE SEQUENCE</scope>
</reference>
<evidence type="ECO:0000313" key="1">
    <source>
        <dbReference type="EMBL" id="CAG6607429.1"/>
    </source>
</evidence>
<dbReference type="EMBL" id="HBUF01007933">
    <property type="protein sequence ID" value="CAG6607429.1"/>
    <property type="molecule type" value="Transcribed_RNA"/>
</dbReference>
<proteinExistence type="predicted"/>
<accession>A0A8D8LCL0</accession>
<protein>
    <submittedName>
        <fullName evidence="1">Uncharacterized protein</fullName>
    </submittedName>
</protein>
<dbReference type="AlphaFoldDB" id="A0A8D8LCL0"/>
<name>A0A8D8LCL0_9HEMI</name>
<sequence length="99" mass="10574">MVACTHGVMLLHLARGRESTTPRTRVSTLESNTGFTGWTLVVSSTLRSGAALVSITGHTVRTAAVSRTFWGNLAHGIVSTRVGITRTRGYLCTSCIRIA</sequence>
<organism evidence="1">
    <name type="scientific">Cacopsylla melanoneura</name>
    <dbReference type="NCBI Taxonomy" id="428564"/>
    <lineage>
        <taxon>Eukaryota</taxon>
        <taxon>Metazoa</taxon>
        <taxon>Ecdysozoa</taxon>
        <taxon>Arthropoda</taxon>
        <taxon>Hexapoda</taxon>
        <taxon>Insecta</taxon>
        <taxon>Pterygota</taxon>
        <taxon>Neoptera</taxon>
        <taxon>Paraneoptera</taxon>
        <taxon>Hemiptera</taxon>
        <taxon>Sternorrhyncha</taxon>
        <taxon>Psylloidea</taxon>
        <taxon>Psyllidae</taxon>
        <taxon>Psyllinae</taxon>
        <taxon>Cacopsylla</taxon>
    </lineage>
</organism>